<accession>A0A8J2BRC5</accession>
<feature type="region of interest" description="Disordered" evidence="1">
    <location>
        <begin position="1"/>
        <end position="110"/>
    </location>
</feature>
<protein>
    <submittedName>
        <fullName evidence="2">Uncharacterized protein</fullName>
    </submittedName>
</protein>
<evidence type="ECO:0000313" key="3">
    <source>
        <dbReference type="Proteomes" id="UP000663859"/>
    </source>
</evidence>
<dbReference type="AlphaFoldDB" id="A0A8J2BRC5"/>
<gene>
    <name evidence="2" type="ORF">MPNT_40116</name>
</gene>
<reference evidence="2" key="1">
    <citation type="submission" date="2021-02" db="EMBL/GenBank/DDBJ databases">
        <authorList>
            <person name="Cremers G."/>
            <person name="Picone N."/>
        </authorList>
    </citation>
    <scope>NUCLEOTIDE SEQUENCE</scope>
    <source>
        <strain evidence="2">PQ17</strain>
    </source>
</reference>
<organism evidence="2 3">
    <name type="scientific">Candidatus Methylacidithermus pantelleriae</name>
    <dbReference type="NCBI Taxonomy" id="2744239"/>
    <lineage>
        <taxon>Bacteria</taxon>
        <taxon>Pseudomonadati</taxon>
        <taxon>Verrucomicrobiota</taxon>
        <taxon>Methylacidiphilae</taxon>
        <taxon>Methylacidiphilales</taxon>
        <taxon>Methylacidiphilaceae</taxon>
        <taxon>Candidatus Methylacidithermus</taxon>
    </lineage>
</organism>
<dbReference type="Proteomes" id="UP000663859">
    <property type="component" value="Unassembled WGS sequence"/>
</dbReference>
<name>A0A8J2BRC5_9BACT</name>
<comment type="caution">
    <text evidence="2">The sequence shown here is derived from an EMBL/GenBank/DDBJ whole genome shotgun (WGS) entry which is preliminary data.</text>
</comment>
<keyword evidence="3" id="KW-1185">Reference proteome</keyword>
<feature type="compositionally biased region" description="Basic and acidic residues" evidence="1">
    <location>
        <begin position="53"/>
        <end position="73"/>
    </location>
</feature>
<sequence>MMLPEVAILRCDGGSDEPGRNQRKGNAKGQRRASSCVGVRTGSPLVGKGIIETGREWEENPKSQTKEHKEKEASPQAGDIRQPRMFSPSVHASRDNGNLLKYDLSKRRTP</sequence>
<dbReference type="EMBL" id="CAJNOB010000034">
    <property type="protein sequence ID" value="CAF0701038.1"/>
    <property type="molecule type" value="Genomic_DNA"/>
</dbReference>
<evidence type="ECO:0000313" key="2">
    <source>
        <dbReference type="EMBL" id="CAF0701038.1"/>
    </source>
</evidence>
<evidence type="ECO:0000256" key="1">
    <source>
        <dbReference type="SAM" id="MobiDB-lite"/>
    </source>
</evidence>
<proteinExistence type="predicted"/>
<feature type="compositionally biased region" description="Basic residues" evidence="1">
    <location>
        <begin position="21"/>
        <end position="31"/>
    </location>
</feature>